<keyword evidence="4" id="KW-0493">Microtubule</keyword>
<protein>
    <recommendedName>
        <fullName evidence="4">Kinesin-like protein</fullName>
    </recommendedName>
</protein>
<evidence type="ECO:0000256" key="3">
    <source>
        <dbReference type="PROSITE-ProRule" id="PRU00283"/>
    </source>
</evidence>
<dbReference type="InterPro" id="IPR001752">
    <property type="entry name" value="Kinesin_motor_dom"/>
</dbReference>
<evidence type="ECO:0000256" key="6">
    <source>
        <dbReference type="SAM" id="MobiDB-lite"/>
    </source>
</evidence>
<dbReference type="AlphaFoldDB" id="A0A7D9D052"/>
<keyword evidence="2 3" id="KW-0067">ATP-binding</keyword>
<dbReference type="InterPro" id="IPR036961">
    <property type="entry name" value="Kinesin_motor_dom_sf"/>
</dbReference>
<dbReference type="GO" id="GO:0003777">
    <property type="term" value="F:microtubule motor activity"/>
    <property type="evidence" value="ECO:0007669"/>
    <property type="project" value="InterPro"/>
</dbReference>
<dbReference type="SUPFAM" id="SSF52540">
    <property type="entry name" value="P-loop containing nucleoside triphosphate hydrolases"/>
    <property type="match status" value="1"/>
</dbReference>
<dbReference type="GO" id="GO:0008017">
    <property type="term" value="F:microtubule binding"/>
    <property type="evidence" value="ECO:0007669"/>
    <property type="project" value="InterPro"/>
</dbReference>
<comment type="similarity">
    <text evidence="3 4">Belongs to the TRAFAC class myosin-kinesin ATPase superfamily. Kinesin family.</text>
</comment>
<dbReference type="SMART" id="SM00129">
    <property type="entry name" value="KISc"/>
    <property type="match status" value="1"/>
</dbReference>
<dbReference type="InterPro" id="IPR019821">
    <property type="entry name" value="Kinesin_motor_CS"/>
</dbReference>
<evidence type="ECO:0000256" key="4">
    <source>
        <dbReference type="RuleBase" id="RU000394"/>
    </source>
</evidence>
<evidence type="ECO:0000313" key="9">
    <source>
        <dbReference type="Proteomes" id="UP000478008"/>
    </source>
</evidence>
<dbReference type="Proteomes" id="UP000478008">
    <property type="component" value="Unassembled WGS sequence"/>
</dbReference>
<feature type="binding site" evidence="3">
    <location>
        <begin position="446"/>
        <end position="453"/>
    </location>
    <ligand>
        <name>ATP</name>
        <dbReference type="ChEBI" id="CHEBI:30616"/>
    </ligand>
</feature>
<dbReference type="Pfam" id="PF00225">
    <property type="entry name" value="Kinesin"/>
    <property type="match status" value="1"/>
</dbReference>
<proteinExistence type="inferred from homology"/>
<dbReference type="InterPro" id="IPR027640">
    <property type="entry name" value="Kinesin-like_fam"/>
</dbReference>
<dbReference type="PROSITE" id="PS00411">
    <property type="entry name" value="KINESIN_MOTOR_1"/>
    <property type="match status" value="1"/>
</dbReference>
<gene>
    <name evidence="8" type="primary">KAR3</name>
    <name evidence="8" type="ORF">DEBR0S5_01288G</name>
</gene>
<dbReference type="PROSITE" id="PS50067">
    <property type="entry name" value="KINESIN_MOTOR_2"/>
    <property type="match status" value="1"/>
</dbReference>
<feature type="coiled-coil region" evidence="5">
    <location>
        <begin position="90"/>
        <end position="124"/>
    </location>
</feature>
<feature type="coiled-coil region" evidence="5">
    <location>
        <begin position="252"/>
        <end position="293"/>
    </location>
</feature>
<dbReference type="Gene3D" id="3.40.850.10">
    <property type="entry name" value="Kinesin motor domain"/>
    <property type="match status" value="1"/>
</dbReference>
<keyword evidence="1 3" id="KW-0547">Nucleotide-binding</keyword>
<keyword evidence="3 4" id="KW-0505">Motor protein</keyword>
<dbReference type="InterPro" id="IPR027417">
    <property type="entry name" value="P-loop_NTPase"/>
</dbReference>
<feature type="region of interest" description="Disordered" evidence="6">
    <location>
        <begin position="25"/>
        <end position="49"/>
    </location>
</feature>
<dbReference type="PANTHER" id="PTHR47972">
    <property type="entry name" value="KINESIN-LIKE PROTEIN KLP-3"/>
    <property type="match status" value="1"/>
</dbReference>
<evidence type="ECO:0000256" key="1">
    <source>
        <dbReference type="ARBA" id="ARBA00022741"/>
    </source>
</evidence>
<name>A0A7D9D052_DEKBR</name>
<evidence type="ECO:0000256" key="2">
    <source>
        <dbReference type="ARBA" id="ARBA00022840"/>
    </source>
</evidence>
<keyword evidence="9" id="KW-1185">Reference proteome</keyword>
<organism evidence="8 9">
    <name type="scientific">Dekkera bruxellensis</name>
    <name type="common">Brettanomyces custersii</name>
    <dbReference type="NCBI Taxonomy" id="5007"/>
    <lineage>
        <taxon>Eukaryota</taxon>
        <taxon>Fungi</taxon>
        <taxon>Dikarya</taxon>
        <taxon>Ascomycota</taxon>
        <taxon>Saccharomycotina</taxon>
        <taxon>Pichiomycetes</taxon>
        <taxon>Pichiales</taxon>
        <taxon>Pichiaceae</taxon>
        <taxon>Brettanomyces</taxon>
    </lineage>
</organism>
<feature type="compositionally biased region" description="Polar residues" evidence="6">
    <location>
        <begin position="31"/>
        <end position="49"/>
    </location>
</feature>
<dbReference type="EMBL" id="CABFWN010000005">
    <property type="protein sequence ID" value="VUG19376.1"/>
    <property type="molecule type" value="Genomic_DNA"/>
</dbReference>
<feature type="domain" description="Kinesin motor" evidence="7">
    <location>
        <begin position="349"/>
        <end position="689"/>
    </location>
</feature>
<dbReference type="GO" id="GO:0007018">
    <property type="term" value="P:microtubule-based movement"/>
    <property type="evidence" value="ECO:0007669"/>
    <property type="project" value="InterPro"/>
</dbReference>
<sequence>MLRDITNQKVCEKWPALKKRKIQDGSAKYLSGSNQESKNSSENYIDRSTSMGSAIDLSEQLDRERKKELMEVRTEKGSAKSQLQHLQGKLWEVRENLPELQVEVDKLQKEYEILVNKCSEKEVKIQNIGKQRVKSINDLQVQFECFKKKQEESFNNQINIIADECDKKASAVVLKKQKEFYEKEQMTKRLCDKNREELKKLQVNFDQKKALLEEQYKLKLTTKLLERERMIKDLKQSIESLGSQLKGFEFDKHKLSDSLSRQKEENQKLDNKYQNVKREAEKFRQRTDFLRVEVDKKASHLTDLKERKHTLLQKISSFREGEIELKEKYIEQHKLELELRERLQNLKGNIRVFCRVKPSNDHIAFDIKYGQASQDSDLKDHIEITKPKDSHDSIPASTVLNHSRSYSFVFDKVFDQYATNQKIFEEVGQMVQSAIDGYNVCIFAYGQTGSGKTYTMSKPGDGVIPLSIKKVFSCIKEYKELGWGFKVDGQFIEIYGDSINDLLADTYIRKLDRSQIQIKQLKLEKKVVLTNVSTFALKSPAEVNKLLAKADGNRKTASTRMNDRSSRSHTVFIIGIHGNNVKTGKSVNGVLNLIDLAGSERVDKSQVKGIHLHEAQAINTSLSALGDVISSINSKNSHIPYRNSKLTYLLQYSLGGNSKTLMFVNVSSSAEHFNETLNSLRFAQKVNNTHIGSAKKIAE</sequence>
<accession>A0A7D9D052</accession>
<keyword evidence="5" id="KW-0175">Coiled coil</keyword>
<evidence type="ECO:0000259" key="7">
    <source>
        <dbReference type="PROSITE" id="PS50067"/>
    </source>
</evidence>
<reference evidence="8 9" key="1">
    <citation type="submission" date="2019-07" db="EMBL/GenBank/DDBJ databases">
        <authorList>
            <person name="Friedrich A."/>
            <person name="Schacherer J."/>
        </authorList>
    </citation>
    <scope>NUCLEOTIDE SEQUENCE [LARGE SCALE GENOMIC DNA]</scope>
</reference>
<dbReference type="PRINTS" id="PR00380">
    <property type="entry name" value="KINESINHEAVY"/>
</dbReference>
<evidence type="ECO:0000256" key="5">
    <source>
        <dbReference type="SAM" id="Coils"/>
    </source>
</evidence>
<dbReference type="GO" id="GO:0005874">
    <property type="term" value="C:microtubule"/>
    <property type="evidence" value="ECO:0007669"/>
    <property type="project" value="UniProtKB-KW"/>
</dbReference>
<evidence type="ECO:0000313" key="8">
    <source>
        <dbReference type="EMBL" id="VUG19376.1"/>
    </source>
</evidence>
<dbReference type="GO" id="GO:0005524">
    <property type="term" value="F:ATP binding"/>
    <property type="evidence" value="ECO:0007669"/>
    <property type="project" value="UniProtKB-UniRule"/>
</dbReference>